<name>A0A7V3E7M9_9BACT</name>
<dbReference type="InterPro" id="IPR036249">
    <property type="entry name" value="Thioredoxin-like_sf"/>
</dbReference>
<organism evidence="1">
    <name type="scientific">Ignavibacterium album</name>
    <dbReference type="NCBI Taxonomy" id="591197"/>
    <lineage>
        <taxon>Bacteria</taxon>
        <taxon>Pseudomonadati</taxon>
        <taxon>Ignavibacteriota</taxon>
        <taxon>Ignavibacteria</taxon>
        <taxon>Ignavibacteriales</taxon>
        <taxon>Ignavibacteriaceae</taxon>
        <taxon>Ignavibacterium</taxon>
    </lineage>
</organism>
<dbReference type="Gene3D" id="3.40.30.10">
    <property type="entry name" value="Glutaredoxin"/>
    <property type="match status" value="1"/>
</dbReference>
<sequence length="112" mass="12913">MKRFEKHIFICENQRPAGHPRGCCKDKGGSEVKELFKKRLKELGLNSLVRANTSGCLDACEFGVTVVVYPEQIWYGGVKTEDVEEIIQNHILNDKPVERLLINDKRFHKDEQ</sequence>
<accession>A0A7V3E7M9</accession>
<reference evidence="1" key="1">
    <citation type="journal article" date="2020" name="mSystems">
        <title>Genome- and Community-Level Interaction Insights into Carbon Utilization and Element Cycling Functions of Hydrothermarchaeota in Hydrothermal Sediment.</title>
        <authorList>
            <person name="Zhou Z."/>
            <person name="Liu Y."/>
            <person name="Xu W."/>
            <person name="Pan J."/>
            <person name="Luo Z.H."/>
            <person name="Li M."/>
        </authorList>
    </citation>
    <scope>NUCLEOTIDE SEQUENCE [LARGE SCALE GENOMIC DNA]</scope>
    <source>
        <strain evidence="1">SpSt-479</strain>
    </source>
</reference>
<evidence type="ECO:0000313" key="1">
    <source>
        <dbReference type="EMBL" id="HFI91502.1"/>
    </source>
</evidence>
<dbReference type="SUPFAM" id="SSF52833">
    <property type="entry name" value="Thioredoxin-like"/>
    <property type="match status" value="1"/>
</dbReference>
<proteinExistence type="predicted"/>
<dbReference type="CDD" id="cd02980">
    <property type="entry name" value="TRX_Fd_family"/>
    <property type="match status" value="1"/>
</dbReference>
<dbReference type="EMBL" id="DSUJ01000008">
    <property type="protein sequence ID" value="HFI91502.1"/>
    <property type="molecule type" value="Genomic_DNA"/>
</dbReference>
<comment type="caution">
    <text evidence="1">The sequence shown here is derived from an EMBL/GenBank/DDBJ whole genome shotgun (WGS) entry which is preliminary data.</text>
</comment>
<protein>
    <submittedName>
        <fullName evidence="1">(2Fe-2S) ferredoxin domain-containing protein</fullName>
    </submittedName>
</protein>
<dbReference type="AlphaFoldDB" id="A0A7V3E7M9"/>
<gene>
    <name evidence="1" type="ORF">ENS31_08250</name>
</gene>